<name>A0ABV5LV60_9ACTN</name>
<sequence length="79" mass="8758">MATFLTETLLPLGLLALFLVPALRDRRALRRAQAVRGLPALDTPPALSTPLPRPWARRRYVETGVAEVSAWLRTQSSAH</sequence>
<keyword evidence="2" id="KW-1185">Reference proteome</keyword>
<organism evidence="1 2">
    <name type="scientific">Kineococcus gynurae</name>
    <dbReference type="NCBI Taxonomy" id="452979"/>
    <lineage>
        <taxon>Bacteria</taxon>
        <taxon>Bacillati</taxon>
        <taxon>Actinomycetota</taxon>
        <taxon>Actinomycetes</taxon>
        <taxon>Kineosporiales</taxon>
        <taxon>Kineosporiaceae</taxon>
        <taxon>Kineococcus</taxon>
    </lineage>
</organism>
<proteinExistence type="predicted"/>
<dbReference type="Proteomes" id="UP001589748">
    <property type="component" value="Unassembled WGS sequence"/>
</dbReference>
<comment type="caution">
    <text evidence="1">The sequence shown here is derived from an EMBL/GenBank/DDBJ whole genome shotgun (WGS) entry which is preliminary data.</text>
</comment>
<gene>
    <name evidence="1" type="ORF">ACFFVI_13470</name>
</gene>
<evidence type="ECO:0000313" key="1">
    <source>
        <dbReference type="EMBL" id="MFB9377976.1"/>
    </source>
</evidence>
<evidence type="ECO:0000313" key="2">
    <source>
        <dbReference type="Proteomes" id="UP001589748"/>
    </source>
</evidence>
<protein>
    <submittedName>
        <fullName evidence="1">Uncharacterized protein</fullName>
    </submittedName>
</protein>
<dbReference type="EMBL" id="JBHMDM010000007">
    <property type="protein sequence ID" value="MFB9377976.1"/>
    <property type="molecule type" value="Genomic_DNA"/>
</dbReference>
<dbReference type="RefSeq" id="WP_380137591.1">
    <property type="nucleotide sequence ID" value="NZ_JBHLUI010000008.1"/>
</dbReference>
<accession>A0ABV5LV60</accession>
<reference evidence="1 2" key="1">
    <citation type="submission" date="2024-09" db="EMBL/GenBank/DDBJ databases">
        <authorList>
            <person name="Sun Q."/>
            <person name="Mori K."/>
        </authorList>
    </citation>
    <scope>NUCLEOTIDE SEQUENCE [LARGE SCALE GENOMIC DNA]</scope>
    <source>
        <strain evidence="1 2">TISTR 1856</strain>
    </source>
</reference>